<comment type="caution">
    <text evidence="7">The sequence shown here is derived from an EMBL/GenBank/DDBJ whole genome shotgun (WGS) entry which is preliminary data.</text>
</comment>
<comment type="subcellular location">
    <subcellularLocation>
        <location evidence="1">Cell projection</location>
        <location evidence="1">Cilium</location>
    </subcellularLocation>
</comment>
<dbReference type="Pfam" id="PF10498">
    <property type="entry name" value="IFT57"/>
    <property type="match status" value="1"/>
</dbReference>
<evidence type="ECO:0000256" key="2">
    <source>
        <dbReference type="ARBA" id="ARBA00009415"/>
    </source>
</evidence>
<protein>
    <recommendedName>
        <fullName evidence="3">Intraflagellar transport protein 57 homolog</fullName>
    </recommendedName>
</protein>
<evidence type="ECO:0000313" key="8">
    <source>
        <dbReference type="Proteomes" id="UP001066276"/>
    </source>
</evidence>
<dbReference type="GO" id="GO:0005929">
    <property type="term" value="C:cilium"/>
    <property type="evidence" value="ECO:0007669"/>
    <property type="project" value="UniProtKB-SubCell"/>
</dbReference>
<comment type="similarity">
    <text evidence="2">Belongs to the IFT57 family.</text>
</comment>
<keyword evidence="8" id="KW-1185">Reference proteome</keyword>
<dbReference type="PANTHER" id="PTHR16011">
    <property type="entry name" value="IFT57/HIPPI"/>
    <property type="match status" value="1"/>
</dbReference>
<evidence type="ECO:0000256" key="4">
    <source>
        <dbReference type="ARBA" id="ARBA00023069"/>
    </source>
</evidence>
<keyword evidence="6" id="KW-0175">Coiled coil</keyword>
<dbReference type="GO" id="GO:0005815">
    <property type="term" value="C:microtubule organizing center"/>
    <property type="evidence" value="ECO:0007669"/>
    <property type="project" value="TreeGrafter"/>
</dbReference>
<reference evidence="7" key="1">
    <citation type="journal article" date="2022" name="bioRxiv">
        <title>Sequencing and chromosome-scale assembly of the giantPleurodeles waltlgenome.</title>
        <authorList>
            <person name="Brown T."/>
            <person name="Elewa A."/>
            <person name="Iarovenko S."/>
            <person name="Subramanian E."/>
            <person name="Araus A.J."/>
            <person name="Petzold A."/>
            <person name="Susuki M."/>
            <person name="Suzuki K.-i.T."/>
            <person name="Hayashi T."/>
            <person name="Toyoda A."/>
            <person name="Oliveira C."/>
            <person name="Osipova E."/>
            <person name="Leigh N.D."/>
            <person name="Simon A."/>
            <person name="Yun M.H."/>
        </authorList>
    </citation>
    <scope>NUCLEOTIDE SEQUENCE</scope>
    <source>
        <strain evidence="7">20211129_DDA</strain>
        <tissue evidence="7">Liver</tissue>
    </source>
</reference>
<dbReference type="GO" id="GO:0030992">
    <property type="term" value="C:intraciliary transport particle B"/>
    <property type="evidence" value="ECO:0007669"/>
    <property type="project" value="TreeGrafter"/>
</dbReference>
<dbReference type="AlphaFoldDB" id="A0AAV7NMA7"/>
<dbReference type="InterPro" id="IPR019530">
    <property type="entry name" value="Intra-flagellar_transport_57"/>
</dbReference>
<organism evidence="7 8">
    <name type="scientific">Pleurodeles waltl</name>
    <name type="common">Iberian ribbed newt</name>
    <dbReference type="NCBI Taxonomy" id="8319"/>
    <lineage>
        <taxon>Eukaryota</taxon>
        <taxon>Metazoa</taxon>
        <taxon>Chordata</taxon>
        <taxon>Craniata</taxon>
        <taxon>Vertebrata</taxon>
        <taxon>Euteleostomi</taxon>
        <taxon>Amphibia</taxon>
        <taxon>Batrachia</taxon>
        <taxon>Caudata</taxon>
        <taxon>Salamandroidea</taxon>
        <taxon>Salamandridae</taxon>
        <taxon>Pleurodelinae</taxon>
        <taxon>Pleurodeles</taxon>
    </lineage>
</organism>
<dbReference type="PANTHER" id="PTHR16011:SF0">
    <property type="entry name" value="INTRAFLAGELLAR TRANSPORT PROTEIN 57 HOMOLOG"/>
    <property type="match status" value="1"/>
</dbReference>
<proteinExistence type="inferred from homology"/>
<dbReference type="Proteomes" id="UP001066276">
    <property type="component" value="Chromosome 8"/>
</dbReference>
<keyword evidence="5" id="KW-0966">Cell projection</keyword>
<gene>
    <name evidence="7" type="ORF">NDU88_005380</name>
</gene>
<evidence type="ECO:0000256" key="1">
    <source>
        <dbReference type="ARBA" id="ARBA00004138"/>
    </source>
</evidence>
<dbReference type="GO" id="GO:0005794">
    <property type="term" value="C:Golgi apparatus"/>
    <property type="evidence" value="ECO:0007669"/>
    <property type="project" value="TreeGrafter"/>
</dbReference>
<evidence type="ECO:0000256" key="5">
    <source>
        <dbReference type="ARBA" id="ARBA00023273"/>
    </source>
</evidence>
<name>A0AAV7NMA7_PLEWA</name>
<evidence type="ECO:0000256" key="3">
    <source>
        <dbReference type="ARBA" id="ARBA00020568"/>
    </source>
</evidence>
<dbReference type="GO" id="GO:0042073">
    <property type="term" value="P:intraciliary transport"/>
    <property type="evidence" value="ECO:0007669"/>
    <property type="project" value="TreeGrafter"/>
</dbReference>
<accession>A0AAV7NMA7</accession>
<evidence type="ECO:0000256" key="6">
    <source>
        <dbReference type="SAM" id="Coils"/>
    </source>
</evidence>
<dbReference type="GO" id="GO:1905515">
    <property type="term" value="P:non-motile cilium assembly"/>
    <property type="evidence" value="ECO:0007669"/>
    <property type="project" value="TreeGrafter"/>
</dbReference>
<dbReference type="EMBL" id="JANPWB010000012">
    <property type="protein sequence ID" value="KAJ1117180.1"/>
    <property type="molecule type" value="Genomic_DNA"/>
</dbReference>
<keyword evidence="4" id="KW-0969">Cilium</keyword>
<feature type="coiled-coil region" evidence="6">
    <location>
        <begin position="315"/>
        <end position="370"/>
    </location>
</feature>
<sequence length="501" mass="56896">MRHCCQELALMVTERSLVTASTMAEEGRRMEEEERGPGAVYHMFVLMEDLLDKLKLLSYEEEVLRQHNMKALSRHYFALPTNPGEQFYLFCTLAAWMINKAGRNVEQPQEYDDPNATISSILSEMRSFGVAVDFPPSKLKAGCGEHVCYILDCLAEEALKHIHFSWNRPSYPAEELEEETVMEDDAELMLDKVEGDIGGDDTDNDDENYIDLNVLKAQTHKSEFGESVKQEDILESTTDAAEWNLEVERVLPQLKVKIKADNKDWRIHVDQMHQHRDGIESALKQTKGYLDKLHNEISKTLEKVGSREKYINNQLEHLVQEYRTVQAQLSEAKERYQHGSGGVTERTRVLSEITEELEKVKQEMEEKGSSMTDGTPLVKIKQALTKLKQETIQMDIRIGVVEHTLLQSKLKEKSKMTRDMHATSIPESSLGRMPAECVGTLLLTVRISQAIQGAVPRRESAQVSDPVALYAFKVETGLSSAKRAFVLHYQAPTLSLLRSLA</sequence>
<evidence type="ECO:0000313" key="7">
    <source>
        <dbReference type="EMBL" id="KAJ1117180.1"/>
    </source>
</evidence>